<keyword evidence="1" id="KW-0067">ATP-binding</keyword>
<dbReference type="GO" id="GO:0034703">
    <property type="term" value="C:cation channel complex"/>
    <property type="evidence" value="ECO:0007669"/>
    <property type="project" value="TreeGrafter"/>
</dbReference>
<dbReference type="Pfam" id="PF05970">
    <property type="entry name" value="PIF1"/>
    <property type="match status" value="1"/>
</dbReference>
<feature type="domain" description="AAA+ ATPase" evidence="4">
    <location>
        <begin position="4126"/>
        <end position="4286"/>
    </location>
</feature>
<dbReference type="InterPro" id="IPR027417">
    <property type="entry name" value="P-loop_NTPase"/>
</dbReference>
<dbReference type="SMART" id="SM00382">
    <property type="entry name" value="AAA"/>
    <property type="match status" value="1"/>
</dbReference>
<feature type="compositionally biased region" description="Basic residues" evidence="2">
    <location>
        <begin position="1467"/>
        <end position="1480"/>
    </location>
</feature>
<dbReference type="GO" id="GO:0005261">
    <property type="term" value="F:monoatomic cation channel activity"/>
    <property type="evidence" value="ECO:0007669"/>
    <property type="project" value="TreeGrafter"/>
</dbReference>
<feature type="compositionally biased region" description="Polar residues" evidence="2">
    <location>
        <begin position="3094"/>
        <end position="3106"/>
    </location>
</feature>
<feature type="region of interest" description="Disordered" evidence="2">
    <location>
        <begin position="1636"/>
        <end position="1665"/>
    </location>
</feature>
<name>A0A9P0T6G8_PIEBR</name>
<feature type="region of interest" description="Disordered" evidence="2">
    <location>
        <begin position="311"/>
        <end position="364"/>
    </location>
</feature>
<sequence length="4520" mass="514124">MSEDETNSEDLVPFAFQIFLWRQSTPFVRPKFGKVHDAACMSFEKVLVQNLRFGLTNSLTEAIESIPRWRLIQAALPHVMHSLAALLHNRVKDNMQSLGNVETKLLYTLHWILLDASDECADNDYENGKFFSNPFHYLFSIPAITLFVFLFAPISHHLKESDFTTNYRLENGLKLWQALWEYRHPDAPCFTTHVKPKPKPFGGKYSKRQQHGDVFLGRKFSKEEGIINSSPPSQNISISQSDAPSKQASTEEEPWLSSPKDTIFPETIPEESSSTEEEHVFIYRLPSESNYGGQNKGAYTVYAADPSIFQIRKPDTPKPTLPGIKPLPQITKMSSSDKESLSDSGGPPLLKTPSSVEKSPTKPTNVSAATILDVATLRCLFSAQWQEEGVYWALHYLYNRLRDICDDVTKQTHPRKRSNSLPIPKIEVSIYQSSDLKDSLKNFIEIPETKEMPITEAPFAQSPKIDEDNLMIRRASEKIKRKMKMSDLKAFVETKLLSKSEKALEKIGQDEHKFSFHTAVRMISEYHRSLDNTEDRPNSALASNFPLGTRLTGDMQCNLVKGKSMPSLRYIGEVKTERAHGFPSFATSNLQKKKNPIITVTEHTPTPSPDYLSKTRQGSLESQMDSVSIQGSQHLPTPERKPSLTRSQTDSNITYIVEEIQEAPGSTHYITKDGDIDLQVVLKAVYSVSTMDSFYITIRVMEVLLNLVDTLMEIGVHKNWQNDTAQDARPETVDPLSELNKESKERDSEMRCTHSQESTNVEEGKDKSRDDENYDCPYYMIMHIILRLLRQLGCSHGCTTALRGPQAESLRIQARNSLRYLRSSCVNKFAQRLKEMTKFSPIREVLDNLHATVGFCAEPTLVSPLSQQKRNASKSPDLSHLQAQYATNFGANQGSNKTIDSFVIETVLRVLVTRFALMHKELKMLDNSALYSEVRLFLSYVREAHGHEFRLVALSGLLDTAERPGTQQKDSNMQTTRVIRHGWRVADEDREAGEASGGEEKSHKKFTFKKRSASSTGAQSLLETEGGDDSASQSPLSVRTRRYQLTPRQSERTIPSISSVDISHHKISHSKSIPSKFHISGIMNWFRQKPQPQPLGRNGCGSGESLPISGSMASLARPYNIHVNRPVHMKRRVGYTLNRARKRVEDRLNRFGIRKMGKKRDGSIEETPGGYMSRRGSMEGGSGGGDSEVVVLKRRRLVAAAPLYAGLARFSFMLEATQPGATPDALFMAALLDLPHTVVVGRAAILLECAQLVHNCNKGQWPYWLKSNLGKNPVLSGPLQLKRQRLAGKLFYQWAEAIGNRLEDMLIEDKKHLDTVVNLVSDPDGQRELLQQDEEEDFLDEASIRLPGKTIGAECPRALRMIACVLLFEITAFLRETYQNLPKTCRASLKERGPWDRVYREANRRWSMALSSMGHSQASAQSLQSIAGVETERKISFVLHEPENVSGGSNVTLAEVIPGGVEDKKSRLTSRGKAGIHRRNTQQTHTAYGSFKRRSIKLRQKDTQPDEFINRRSDSIQSRRKVSSLSDRSDTSEVYPGTGTVIMPNEVDSGGEESPGVLSDDHDHPPDSPDSNSTDLPDHNKSYPWLKVMVKFLNSFNYVCCHQNFCHPYCFRRNMRATERLAKSVRKIYGEKFGPEVNTASSEEGSMGTRRGRRSRKPSEHSTDRIDRSVLESVGIAYRAAGVKHTVPNTDTPPVHKPATIIYPPTETPSILKYLKAQVRDAYHTPLAMLVKGATIMNEDIFAESAPVAWQLLLEADRELSSCAAALFILAAVKAPHAASQIMHNDLKHTEPAVRINAILRFQVMWKLRYQVWPRMEEGASMTFKVPPPGIEFTLPSPKIGIESLAVVDPPWSPQVKDKDMEMTLNQERHRSLVTATKTRKKQQTEAIKKALQQRDDKKKAERESFLITTIPITRQAAREPALDHVADDHVEPPADEEATEVRGSHHTQVASALFPSVLCSAVAEIISLLDDAAVSRDGCSVYEVAYQVIWGCLVEDSALFLRHVLERLTRDHQDEMFKLLRHLIRFIPRLPQQAAFALYNYIIGYVMFYVRTPHEDGQRLIGAAMSILWMVVHSVHGIMFKDLKQILRKEQCDASILLTANVPAAKKIIVHGPVDNEGTIPSQFPVQEDTQFCQILRESLDYFGIPEKQHDEYFLVDFKTRQIHNPQSYVRDHYFFKRSQYPQLGLVHMEPEEAFHKLQHQELLHKFVEIGKVLLAWAILKNVDMVVQRVVFLHDELMKLPSFPRKALEADLALYSRGPLGSTLLGLDVLHKFMWVRMIARMFEAMAGNFTSSRDIHLFLNVLNGALMLHSEDSLILRYVIATYVNAAFNFKNIFSTNGYLLIMPTLLQIYSNFQTNKLVTTTIEYAVKQFYLLNRKPFILQMFGSVSAILDTDEEAAYGDASKVQSSCLFNLLLSLETPSPDPLHIAELIKEEKPLKPIDFCYRDEEEMVNVLDCISLCVMVVSYSAESMRGYQMLIILEAILPCYVKQIQLPTYNREGKTEKEIIQQLAIAIKTLVNNCEGLSKSYNGPYRTSPEHKGSSQRGCPRTAATPFMTLDILDDESHSRYVSDHSRLPPVADYTGAEDSELVRAEYRRPRDVLLSLVGDFIGRASTRLIELNGSKASGGSEGKPVELLDSKSHARLAEIAHSLLKVSPYDPESMGCRGLQRYMMQVLPAADWADDALRPALIMILRRLDKVFLKIAKKPSIRRNTDWDSAAVLLKGVYETMIRCPYIMHWQQIKTLLNTVQALIVSENNTGENLSSATAALMSQPPPPHFCSTVVRLIALQVINTGDSYSLEQMCGGSAIFQSAEKTENMLMNLFMPLCLRVGSGRKDVPPLRQSDVSYIVSVVLNALCPPAPPGQLAAVNAKFNAADARVNSLTFTGSRDTRNTTRLSNQLYRIAFLALKVLCACFTSELCSEWGRIARAIRDLGRRNEASHHLWDFLEHTVAYRTPLYVLLQPFILHKLSQPPIGDHERHMQFVVRERVRGLKLPAARARGALLAELARELRTMRDTHDHYKFEQIAESIGQSGGKRASEALPRNLTEKQQQHRPSLISMLVGRAGLPRTPDHPPSTLAAQRESLSSSSTTSQHVPQYDSNNGRNDNGPGLNGDQKAGPTYTNAQKLRFGSSVEFKLNTDNPPVDVQPEIPYSRFRRNKFAHKEFNDKFLNNMFGHKCSVCDRLWFKLDLKSPRAEDEQLLRVIVENYNTVEDILLCNTCYQAIGRKVIPIMSTYNGFKYEKIPEVLPPLDLISERLVSPRVPFMQIRRLRHVHGQYGIYGQIINVPVEVNNMVKLLPRNVDDDYCINVHIKRKIIHRSSYLMGLVNKRTIRAWLQYLLQTPLYLFYDIKIDESFFNNNSNNEIDLEEMSEDIPVEESLTAQQKTLLWNEDMYLRIAPGEYNIPKSIIFDEHAEELSFPSIYLGHFRKFREGVNATPFAIATSELRRSDRRGVTPHHLLYLAMKIMRLRVRDSLTIAFKHVGKNTNITRQQVESADYINNCIESNLAFLRSIPNSVWYWSDRKRYLFAMIRQLGKPTMFLTLSANEIGWTNLIQLLYKLKNNGTEISAEQAASLDYISKTTLVNEDAVTCAIYFNKIVNILITILQSKKNSPFGNYYVVDYFKRIEFQHRGSPHAHILLWLNDAPSDPLGTNYQDTVMMIDQFISISSSEASGHIRLQSHKHTFTCYKKVHANQPQKCRFDAPFMPCKSTTILKPMQKDHPGYADYAKRYKQIQINLENNDYENIEMFYAQNHITSDNDYFHILEAGITRPKVFLKRQPKEKWHNPFNPFILNVLQSNTDMQFIIEEYSCAAYVVEYVNKTNRGISNLQRQIHEIMDENPDFDIVEITRKMSVNMLNTVELTSQEAAWYLLREPMSRSSVSIVYIPTVWPIERQRIRRTQKELDELNIDEDSTSIWKENWFDKYEKRPQEMEELSLAQFVANFTKNSQGDYIRRKQQRIIRYRNYDIASDINEYKREMVTLHIPFRNEEFEILEEMKFIRIYDENENQILERRKEFESDLDINKTIELCRKLCRENEEADDDDEIHDIATRFPEINPFQTLYDNPNSDVNSDLRLATLNKLGAIAKRKENLMPNDQYYELMKMANQQQKELLMHVIYNLQLEDPPPLQIFFTGPAGCGKTFVIKLLMEIYNRYSESDRFCNAYIACASTGKAAVAINGTTVHTALKISLSKLLPLSIEVAQQYRSLFKYVRVLIIDEISMIGAELLSQIDSRLKQITGNFKVHFGGLDIILIGDLRQLPPVRATPIYKQIKRQIAGSTLWRGLKFFELNQVMRQANQSFATILTKIGNGQLLDQEELDLIESRIYSEEEAERLCPDGIRLFFNNHSVAEYNNKILNSIEEKVNSEATDIYIGCRNVEQQTSMRQKLHKMSTIDTGGLPYQITLVLNKPYMITTNIDVSDGLANGATGKLIFIEYNDKGEIGRLWLEFPESPKIGEKLRRKAAASIQKNNLHPLAVPIDRRTSSIPLVPNKTVIVKRNHFPLVSACAMTIHKSQGARGGI</sequence>
<dbReference type="GO" id="GO:0016787">
    <property type="term" value="F:hydrolase activity"/>
    <property type="evidence" value="ECO:0007669"/>
    <property type="project" value="UniProtKB-KW"/>
</dbReference>
<feature type="transmembrane region" description="Helical" evidence="3">
    <location>
        <begin position="135"/>
        <end position="154"/>
    </location>
</feature>
<proteinExistence type="inferred from homology"/>
<dbReference type="PANTHER" id="PTHR31781">
    <property type="entry name" value="UNC80"/>
    <property type="match status" value="1"/>
</dbReference>
<dbReference type="Pfam" id="PF19424">
    <property type="entry name" value="UNC80"/>
    <property type="match status" value="1"/>
</dbReference>
<dbReference type="InterPro" id="IPR025476">
    <property type="entry name" value="Helitron_helicase-like"/>
</dbReference>
<dbReference type="Pfam" id="PF15778">
    <property type="entry name" value="UNC80_N"/>
    <property type="match status" value="1"/>
</dbReference>
<dbReference type="EC" id="5.6.2.3" evidence="1"/>
<dbReference type="GO" id="GO:0043139">
    <property type="term" value="F:5'-3' DNA helicase activity"/>
    <property type="evidence" value="ECO:0007669"/>
    <property type="project" value="UniProtKB-EC"/>
</dbReference>
<dbReference type="Gene3D" id="3.40.50.300">
    <property type="entry name" value="P-loop containing nucleotide triphosphate hydrolases"/>
    <property type="match status" value="1"/>
</dbReference>
<dbReference type="GO" id="GO:0030424">
    <property type="term" value="C:axon"/>
    <property type="evidence" value="ECO:0007669"/>
    <property type="project" value="TreeGrafter"/>
</dbReference>
<feature type="region of interest" description="Disordered" evidence="2">
    <location>
        <begin position="226"/>
        <end position="278"/>
    </location>
</feature>
<evidence type="ECO:0000256" key="3">
    <source>
        <dbReference type="SAM" id="Phobius"/>
    </source>
</evidence>
<evidence type="ECO:0000313" key="6">
    <source>
        <dbReference type="Proteomes" id="UP001152562"/>
    </source>
</evidence>
<keyword evidence="1" id="KW-0547">Nucleotide-binding</keyword>
<dbReference type="GO" id="GO:0005524">
    <property type="term" value="F:ATP binding"/>
    <property type="evidence" value="ECO:0007669"/>
    <property type="project" value="UniProtKB-KW"/>
</dbReference>
<dbReference type="GO" id="GO:0055080">
    <property type="term" value="P:monoatomic cation homeostasis"/>
    <property type="evidence" value="ECO:0007669"/>
    <property type="project" value="TreeGrafter"/>
</dbReference>
<feature type="compositionally biased region" description="Polar residues" evidence="2">
    <location>
        <begin position="614"/>
        <end position="635"/>
    </location>
</feature>
<feature type="region of interest" description="Disordered" evidence="2">
    <location>
        <begin position="962"/>
        <end position="1052"/>
    </location>
</feature>
<keyword evidence="3" id="KW-0472">Membrane</keyword>
<reference evidence="5" key="1">
    <citation type="submission" date="2022-05" db="EMBL/GenBank/DDBJ databases">
        <authorList>
            <person name="Okamura Y."/>
        </authorList>
    </citation>
    <scope>NUCLEOTIDE SEQUENCE</scope>
</reference>
<dbReference type="InterPro" id="IPR046700">
    <property type="entry name" value="DUF6570"/>
</dbReference>
<evidence type="ECO:0000313" key="5">
    <source>
        <dbReference type="EMBL" id="CAH3982194.1"/>
    </source>
</evidence>
<dbReference type="Pfam" id="PF14214">
    <property type="entry name" value="Helitron_like_N"/>
    <property type="match status" value="1"/>
</dbReference>
<evidence type="ECO:0000259" key="4">
    <source>
        <dbReference type="SMART" id="SM00382"/>
    </source>
</evidence>
<keyword evidence="3" id="KW-1133">Transmembrane helix</keyword>
<keyword evidence="3" id="KW-0812">Transmembrane</keyword>
<feature type="compositionally biased region" description="Polar residues" evidence="2">
    <location>
        <begin position="965"/>
        <end position="977"/>
    </location>
</feature>
<feature type="region of interest" description="Disordered" evidence="2">
    <location>
        <begin position="600"/>
        <end position="650"/>
    </location>
</feature>
<feature type="compositionally biased region" description="Basic residues" evidence="2">
    <location>
        <begin position="1003"/>
        <end position="1012"/>
    </location>
</feature>
<comment type="catalytic activity">
    <reaction evidence="1">
        <text>ATP + H2O = ADP + phosphate + H(+)</text>
        <dbReference type="Rhea" id="RHEA:13065"/>
        <dbReference type="ChEBI" id="CHEBI:15377"/>
        <dbReference type="ChEBI" id="CHEBI:15378"/>
        <dbReference type="ChEBI" id="CHEBI:30616"/>
        <dbReference type="ChEBI" id="CHEBI:43474"/>
        <dbReference type="ChEBI" id="CHEBI:456216"/>
        <dbReference type="EC" id="5.6.2.3"/>
    </reaction>
</comment>
<feature type="region of interest" description="Disordered" evidence="2">
    <location>
        <begin position="1464"/>
        <end position="1578"/>
    </location>
</feature>
<feature type="compositionally biased region" description="Polar residues" evidence="2">
    <location>
        <begin position="1013"/>
        <end position="1022"/>
    </location>
</feature>
<gene>
    <name evidence="5" type="ORF">PIBRA_LOCUS1978</name>
</gene>
<dbReference type="InterPro" id="IPR031542">
    <property type="entry name" value="UNC80_N"/>
</dbReference>
<keyword evidence="1" id="KW-0347">Helicase</keyword>
<organism evidence="5 6">
    <name type="scientific">Pieris brassicae</name>
    <name type="common">White butterfly</name>
    <name type="synonym">Large white butterfly</name>
    <dbReference type="NCBI Taxonomy" id="7116"/>
    <lineage>
        <taxon>Eukaryota</taxon>
        <taxon>Metazoa</taxon>
        <taxon>Ecdysozoa</taxon>
        <taxon>Arthropoda</taxon>
        <taxon>Hexapoda</taxon>
        <taxon>Insecta</taxon>
        <taxon>Pterygota</taxon>
        <taxon>Neoptera</taxon>
        <taxon>Endopterygota</taxon>
        <taxon>Lepidoptera</taxon>
        <taxon>Glossata</taxon>
        <taxon>Ditrysia</taxon>
        <taxon>Papilionoidea</taxon>
        <taxon>Pieridae</taxon>
        <taxon>Pierinae</taxon>
        <taxon>Pieris</taxon>
    </lineage>
</organism>
<dbReference type="InterPro" id="IPR003593">
    <property type="entry name" value="AAA+_ATPase"/>
</dbReference>
<dbReference type="Pfam" id="PF20209">
    <property type="entry name" value="DUF6570"/>
    <property type="match status" value="1"/>
</dbReference>
<feature type="region of interest" description="Disordered" evidence="2">
    <location>
        <begin position="725"/>
        <end position="769"/>
    </location>
</feature>
<feature type="compositionally biased region" description="Basic and acidic residues" evidence="2">
    <location>
        <begin position="1499"/>
        <end position="1514"/>
    </location>
</feature>
<dbReference type="InterPro" id="IPR046460">
    <property type="entry name" value="UNC80_C"/>
</dbReference>
<keyword evidence="1" id="KW-0233">DNA recombination</keyword>
<evidence type="ECO:0000256" key="2">
    <source>
        <dbReference type="SAM" id="MobiDB-lite"/>
    </source>
</evidence>
<dbReference type="InterPro" id="IPR010285">
    <property type="entry name" value="DNA_helicase_pif1-like_DEAD"/>
</dbReference>
<keyword evidence="6" id="KW-1185">Reference proteome</keyword>
<keyword evidence="1" id="KW-0378">Hydrolase</keyword>
<accession>A0A9P0T6G8</accession>
<dbReference type="GO" id="GO:0000723">
    <property type="term" value="P:telomere maintenance"/>
    <property type="evidence" value="ECO:0007669"/>
    <property type="project" value="InterPro"/>
</dbReference>
<keyword evidence="1" id="KW-0234">DNA repair</keyword>
<dbReference type="Pfam" id="PF20262">
    <property type="entry name" value="UNC80_C"/>
    <property type="match status" value="1"/>
</dbReference>
<dbReference type="PANTHER" id="PTHR31781:SF1">
    <property type="entry name" value="PROTEIN UNC-80 HOMOLOG"/>
    <property type="match status" value="1"/>
</dbReference>
<feature type="region of interest" description="Disordered" evidence="2">
    <location>
        <begin position="3066"/>
        <end position="3122"/>
    </location>
</feature>
<comment type="similarity">
    <text evidence="1">Belongs to the helicase family.</text>
</comment>
<feature type="compositionally biased region" description="Polar residues" evidence="2">
    <location>
        <begin position="352"/>
        <end position="364"/>
    </location>
</feature>
<dbReference type="SUPFAM" id="SSF52540">
    <property type="entry name" value="P-loop containing nucleoside triphosphate hydrolases"/>
    <property type="match status" value="2"/>
</dbReference>
<dbReference type="InterPro" id="IPR045852">
    <property type="entry name" value="UNC80_central"/>
</dbReference>
<evidence type="ECO:0000256" key="1">
    <source>
        <dbReference type="RuleBase" id="RU363044"/>
    </source>
</evidence>
<dbReference type="Proteomes" id="UP001152562">
    <property type="component" value="Unassembled WGS sequence"/>
</dbReference>
<feature type="region of interest" description="Disordered" evidence="2">
    <location>
        <begin position="1158"/>
        <end position="1184"/>
    </location>
</feature>
<feature type="compositionally biased region" description="Basic and acidic residues" evidence="2">
    <location>
        <begin position="739"/>
        <end position="754"/>
    </location>
</feature>
<feature type="compositionally biased region" description="Low complexity" evidence="2">
    <location>
        <begin position="226"/>
        <end position="241"/>
    </location>
</feature>
<comment type="cofactor">
    <cofactor evidence="1">
        <name>Mg(2+)</name>
        <dbReference type="ChEBI" id="CHEBI:18420"/>
    </cofactor>
</comment>
<dbReference type="GO" id="GO:0006281">
    <property type="term" value="P:DNA repair"/>
    <property type="evidence" value="ECO:0007669"/>
    <property type="project" value="UniProtKB-KW"/>
</dbReference>
<keyword evidence="1" id="KW-0227">DNA damage</keyword>
<comment type="caution">
    <text evidence="5">The sequence shown here is derived from an EMBL/GenBank/DDBJ whole genome shotgun (WGS) entry which is preliminary data.</text>
</comment>
<dbReference type="GO" id="GO:0006310">
    <property type="term" value="P:DNA recombination"/>
    <property type="evidence" value="ECO:0007669"/>
    <property type="project" value="UniProtKB-KW"/>
</dbReference>
<protein>
    <recommendedName>
        <fullName evidence="1">ATP-dependent DNA helicase</fullName>
        <ecNumber evidence="1">5.6.2.3</ecNumber>
    </recommendedName>
</protein>
<dbReference type="EMBL" id="CALOZG010000002">
    <property type="protein sequence ID" value="CAH3982194.1"/>
    <property type="molecule type" value="Genomic_DNA"/>
</dbReference>